<dbReference type="EMBL" id="CP021416">
    <property type="protein sequence ID" value="ARU48107.1"/>
    <property type="molecule type" value="Genomic_DNA"/>
</dbReference>
<evidence type="ECO:0000313" key="1">
    <source>
        <dbReference type="EMBL" id="ARU48107.1"/>
    </source>
</evidence>
<sequence length="519" mass="62675">MEEIVLKWLKTKRNYIYFNTQESSKVLEQFSGRISELLFSSRMHFEELEASESYIIQKRNNLLTIDYDVPTHHKQTYKSYNIDRNEYIYDKAMMHQFVHTIDEKNIPQNKSIIFSFLKEIKHRHDVLNKFIEKHDKFSYKNFFDDFKASITDELLESIYEQFMRSDFDYKSFYEDFKLRYLDRMQSAVSHIEELGIFYPFKMNHDIFAKKHYLLEINHLKFLKKDATLMHKINKFHDKYGVNCDKSKPLFSLEAYFAHPGGMLVPQIFAYFDPFKYKEKYMQPDNMYLFEFVKRSDHNLEEFIFTLFDLLNMIQYSVIRFQHENLIDMIITNRSLDRICTLEELIEKQIKQLSTVPESDLEIEVLNFFHQKCKNKELTMFSTIDDLGLEINVEPIKSFAQIMLIKLQTILGKESSLEHIITIYQNSAANLIQKYHLNKKCQTIIFNTITDLCTFYNDKQKEKFSRRLNSTLYDVYTQRQKLDLYNEVNFNFVDEFIGQNKEKFETYKPCKIGNKYLMYF</sequence>
<name>A0A1Y0HJ27_9BACT</name>
<dbReference type="AlphaFoldDB" id="A0A1Y0HJ27"/>
<dbReference type="Proteomes" id="UP000196005">
    <property type="component" value="Chromosome"/>
</dbReference>
<gene>
    <name evidence="1" type="ORF">Sdiek1_0941</name>
</gene>
<protein>
    <submittedName>
        <fullName evidence="1">Uncharacterized protein</fullName>
    </submittedName>
</protein>
<reference evidence="2" key="1">
    <citation type="submission" date="2017-05" db="EMBL/GenBank/DDBJ databases">
        <title>Dechlorination kinetics govern the competition between two new strains of the genus Sulfurospirillum.</title>
        <authorList>
            <person name="Buttet G.F."/>
            <person name="Murray A.M."/>
            <person name="Goris T."/>
            <person name="Burion M."/>
            <person name="Lin B."/>
            <person name="Rolle M."/>
            <person name="Maillard J."/>
        </authorList>
    </citation>
    <scope>NUCLEOTIDE SEQUENCE [LARGE SCALE GENOMIC DNA]</scope>
    <source>
        <strain evidence="2">SL2-1</strain>
    </source>
</reference>
<accession>A0A1Y0HJ27</accession>
<dbReference type="OrthoDB" id="9870513at2"/>
<dbReference type="KEGG" id="suls:Sdiek1_0941"/>
<organism evidence="1 2">
    <name type="scientific">Sulfurospirillum diekertiae</name>
    <dbReference type="NCBI Taxonomy" id="1854492"/>
    <lineage>
        <taxon>Bacteria</taxon>
        <taxon>Pseudomonadati</taxon>
        <taxon>Campylobacterota</taxon>
        <taxon>Epsilonproteobacteria</taxon>
        <taxon>Campylobacterales</taxon>
        <taxon>Sulfurospirillaceae</taxon>
        <taxon>Sulfurospirillum</taxon>
    </lineage>
</organism>
<keyword evidence="2" id="KW-1185">Reference proteome</keyword>
<evidence type="ECO:0000313" key="2">
    <source>
        <dbReference type="Proteomes" id="UP000196005"/>
    </source>
</evidence>
<dbReference type="RefSeq" id="WP_087438109.1">
    <property type="nucleotide sequence ID" value="NZ_CP021416.1"/>
</dbReference>
<proteinExistence type="predicted"/>